<accession>A0A1V9ESV0</accession>
<evidence type="ECO:0000313" key="2">
    <source>
        <dbReference type="Proteomes" id="UP000192610"/>
    </source>
</evidence>
<organism evidence="1 2">
    <name type="scientific">Niastella yeongjuensis</name>
    <dbReference type="NCBI Taxonomy" id="354355"/>
    <lineage>
        <taxon>Bacteria</taxon>
        <taxon>Pseudomonadati</taxon>
        <taxon>Bacteroidota</taxon>
        <taxon>Chitinophagia</taxon>
        <taxon>Chitinophagales</taxon>
        <taxon>Chitinophagaceae</taxon>
        <taxon>Niastella</taxon>
    </lineage>
</organism>
<dbReference type="STRING" id="354355.SAMN05660816_04368"/>
<evidence type="ECO:0008006" key="3">
    <source>
        <dbReference type="Google" id="ProtNLM"/>
    </source>
</evidence>
<dbReference type="Gene3D" id="2.180.10.10">
    <property type="entry name" value="RHS repeat-associated core"/>
    <property type="match status" value="1"/>
</dbReference>
<reference evidence="2" key="1">
    <citation type="submission" date="2016-04" db="EMBL/GenBank/DDBJ databases">
        <authorList>
            <person name="Chen L."/>
            <person name="Zhuang W."/>
            <person name="Wang G."/>
        </authorList>
    </citation>
    <scope>NUCLEOTIDE SEQUENCE [LARGE SCALE GENOMIC DNA]</scope>
    <source>
        <strain evidence="2">17621</strain>
    </source>
</reference>
<name>A0A1V9ESV0_9BACT</name>
<protein>
    <recommendedName>
        <fullName evidence="3">DUF4595 domain-containing protein</fullName>
    </recommendedName>
</protein>
<comment type="caution">
    <text evidence="1">The sequence shown here is derived from an EMBL/GenBank/DDBJ whole genome shotgun (WGS) entry which is preliminary data.</text>
</comment>
<dbReference type="Proteomes" id="UP000192610">
    <property type="component" value="Unassembled WGS sequence"/>
</dbReference>
<keyword evidence="2" id="KW-1185">Reference proteome</keyword>
<proteinExistence type="predicted"/>
<gene>
    <name evidence="1" type="ORF">A4H97_29350</name>
</gene>
<sequence length="246" mass="28075">MTNEIVKKRAVFQANKVKSVKMTSFDGNNQPIEGFGGTQAISASSITTETSTSLSGKDEITHYFNEKGLLTQSIDTTDGNKVIIQYAYDANNLITGITNMSFSPGGYSTREQHLYFYKDGKPEKMLKIKNSTDTTVVTFKLDEKDNVGEERSVHGGTELPVVYYYYDDKNRLTDVVRYNNRAKRLMPDYIFEYNEAGNLSMMLVTTAGGADYQKWYYRYNDQGLKQRDECFAKNKMMIGKIEYSYQ</sequence>
<dbReference type="AlphaFoldDB" id="A0A1V9ESV0"/>
<evidence type="ECO:0000313" key="1">
    <source>
        <dbReference type="EMBL" id="OQP48994.1"/>
    </source>
</evidence>
<dbReference type="EMBL" id="LVXG01000016">
    <property type="protein sequence ID" value="OQP48994.1"/>
    <property type="molecule type" value="Genomic_DNA"/>
</dbReference>